<evidence type="ECO:0000313" key="1">
    <source>
        <dbReference type="EMBL" id="KAJ0042800.1"/>
    </source>
</evidence>
<proteinExistence type="predicted"/>
<protein>
    <submittedName>
        <fullName evidence="1">Uncharacterized protein</fullName>
    </submittedName>
</protein>
<sequence>MELPSSRPADWPLFKANYWR</sequence>
<dbReference type="EMBL" id="CM047739">
    <property type="protein sequence ID" value="KAJ0042800.1"/>
    <property type="molecule type" value="Genomic_DNA"/>
</dbReference>
<dbReference type="Proteomes" id="UP001163603">
    <property type="component" value="Chromosome 4"/>
</dbReference>
<reference evidence="2" key="1">
    <citation type="journal article" date="2023" name="G3 (Bethesda)">
        <title>Genome assembly and association tests identify interacting loci associated with vigor, precocity, and sex in interspecific pistachio rootstocks.</title>
        <authorList>
            <person name="Palmer W."/>
            <person name="Jacygrad E."/>
            <person name="Sagayaradj S."/>
            <person name="Cavanaugh K."/>
            <person name="Han R."/>
            <person name="Bertier L."/>
            <person name="Beede B."/>
            <person name="Kafkas S."/>
            <person name="Golino D."/>
            <person name="Preece J."/>
            <person name="Michelmore R."/>
        </authorList>
    </citation>
    <scope>NUCLEOTIDE SEQUENCE [LARGE SCALE GENOMIC DNA]</scope>
</reference>
<organism evidence="1 2">
    <name type="scientific">Pistacia integerrima</name>
    <dbReference type="NCBI Taxonomy" id="434235"/>
    <lineage>
        <taxon>Eukaryota</taxon>
        <taxon>Viridiplantae</taxon>
        <taxon>Streptophyta</taxon>
        <taxon>Embryophyta</taxon>
        <taxon>Tracheophyta</taxon>
        <taxon>Spermatophyta</taxon>
        <taxon>Magnoliopsida</taxon>
        <taxon>eudicotyledons</taxon>
        <taxon>Gunneridae</taxon>
        <taxon>Pentapetalae</taxon>
        <taxon>rosids</taxon>
        <taxon>malvids</taxon>
        <taxon>Sapindales</taxon>
        <taxon>Anacardiaceae</taxon>
        <taxon>Pistacia</taxon>
    </lineage>
</organism>
<comment type="caution">
    <text evidence="1">The sequence shown here is derived from an EMBL/GenBank/DDBJ whole genome shotgun (WGS) entry which is preliminary data.</text>
</comment>
<gene>
    <name evidence="1" type="ORF">Pint_19095</name>
</gene>
<evidence type="ECO:0000313" key="2">
    <source>
        <dbReference type="Proteomes" id="UP001163603"/>
    </source>
</evidence>
<name>A0ACC0YZH8_9ROSI</name>
<accession>A0ACC0YZH8</accession>
<keyword evidence="2" id="KW-1185">Reference proteome</keyword>